<proteinExistence type="predicted"/>
<sequence length="216" mass="23001">MTFRLTPEMSAALRAAKSPIVPFVQVDLPDYTMRHLVGSGEVPWNGGVFVGRDPKFGVLVSAGNLQDGVSDEAPEWLLTFAPPDEATAAELASSTAQGGQVNGWIAVVDRATGQVLPDPIHLFAGELDVPRLRVGKASRTVEWRCTSALEAFHDQEIGARLSDSHHLTVWPGETGLANMSGIEKTSYWGVEKPPSSVSFASGGATGAGYNGRTQER</sequence>
<name>A0A245ZHJ9_9SPHN</name>
<organism evidence="1 2">
    <name type="scientific">Sphingomonas dokdonensis</name>
    <dbReference type="NCBI Taxonomy" id="344880"/>
    <lineage>
        <taxon>Bacteria</taxon>
        <taxon>Pseudomonadati</taxon>
        <taxon>Pseudomonadota</taxon>
        <taxon>Alphaproteobacteria</taxon>
        <taxon>Sphingomonadales</taxon>
        <taxon>Sphingomonadaceae</taxon>
        <taxon>Sphingomonas</taxon>
    </lineage>
</organism>
<comment type="caution">
    <text evidence="1">The sequence shown here is derived from an EMBL/GenBank/DDBJ whole genome shotgun (WGS) entry which is preliminary data.</text>
</comment>
<evidence type="ECO:0000313" key="2">
    <source>
        <dbReference type="Proteomes" id="UP000197290"/>
    </source>
</evidence>
<dbReference type="EMBL" id="NBBI01000004">
    <property type="protein sequence ID" value="OWK29213.1"/>
    <property type="molecule type" value="Genomic_DNA"/>
</dbReference>
<dbReference type="AlphaFoldDB" id="A0A245ZHJ9"/>
<gene>
    <name evidence="1" type="ORF">SPDO_21940</name>
</gene>
<keyword evidence="2" id="KW-1185">Reference proteome</keyword>
<evidence type="ECO:0000313" key="1">
    <source>
        <dbReference type="EMBL" id="OWK29213.1"/>
    </source>
</evidence>
<protein>
    <submittedName>
        <fullName evidence="1">Uncharacterized protein</fullName>
    </submittedName>
</protein>
<dbReference type="OrthoDB" id="7554791at2"/>
<dbReference type="Proteomes" id="UP000197290">
    <property type="component" value="Unassembled WGS sequence"/>
</dbReference>
<accession>A0A245ZHJ9</accession>
<reference evidence="1 2" key="1">
    <citation type="submission" date="2017-03" db="EMBL/GenBank/DDBJ databases">
        <title>Genome sequence of Sphingomonas dokdonensis DSM 21029.</title>
        <authorList>
            <person name="Poehlein A."/>
            <person name="Wuebbeler J.H."/>
            <person name="Steinbuechel A."/>
            <person name="Daniel R."/>
        </authorList>
    </citation>
    <scope>NUCLEOTIDE SEQUENCE [LARGE SCALE GENOMIC DNA]</scope>
    <source>
        <strain evidence="1 2">DSM 21029</strain>
    </source>
</reference>
<dbReference type="RefSeq" id="WP_088367547.1">
    <property type="nucleotide sequence ID" value="NZ_NBBI01000004.1"/>
</dbReference>